<dbReference type="InterPro" id="IPR056016">
    <property type="entry name" value="DUF7595"/>
</dbReference>
<accession>M8C819</accession>
<dbReference type="PANTHER" id="PTHR35828:SF22">
    <property type="entry name" value="OS10G0103633 PROTEIN"/>
    <property type="match status" value="1"/>
</dbReference>
<organism evidence="2">
    <name type="scientific">Aegilops tauschii</name>
    <name type="common">Tausch's goatgrass</name>
    <name type="synonym">Aegilops squarrosa</name>
    <dbReference type="NCBI Taxonomy" id="37682"/>
    <lineage>
        <taxon>Eukaryota</taxon>
        <taxon>Viridiplantae</taxon>
        <taxon>Streptophyta</taxon>
        <taxon>Embryophyta</taxon>
        <taxon>Tracheophyta</taxon>
        <taxon>Spermatophyta</taxon>
        <taxon>Magnoliopsida</taxon>
        <taxon>Liliopsida</taxon>
        <taxon>Poales</taxon>
        <taxon>Poaceae</taxon>
        <taxon>BOP clade</taxon>
        <taxon>Pooideae</taxon>
        <taxon>Triticodae</taxon>
        <taxon>Triticeae</taxon>
        <taxon>Triticinae</taxon>
        <taxon>Aegilops</taxon>
    </lineage>
</organism>
<evidence type="ECO:0000313" key="2">
    <source>
        <dbReference type="EnsemblPlants" id="EMT23182"/>
    </source>
</evidence>
<dbReference type="PANTHER" id="PTHR35828">
    <property type="entry name" value="OS08G0203800 PROTEIN-RELATED"/>
    <property type="match status" value="1"/>
</dbReference>
<feature type="domain" description="DUF7595" evidence="1">
    <location>
        <begin position="46"/>
        <end position="344"/>
    </location>
</feature>
<evidence type="ECO:0000259" key="1">
    <source>
        <dbReference type="Pfam" id="PF24523"/>
    </source>
</evidence>
<dbReference type="Pfam" id="PF24523">
    <property type="entry name" value="DUF7595"/>
    <property type="match status" value="1"/>
</dbReference>
<dbReference type="EnsemblPlants" id="EMT23182">
    <property type="protein sequence ID" value="EMT23182"/>
    <property type="gene ID" value="F775_20519"/>
</dbReference>
<proteinExistence type="predicted"/>
<reference evidence="2" key="1">
    <citation type="submission" date="2015-06" db="UniProtKB">
        <authorList>
            <consortium name="EnsemblPlants"/>
        </authorList>
    </citation>
    <scope>IDENTIFICATION</scope>
</reference>
<protein>
    <recommendedName>
        <fullName evidence="1">DUF7595 domain-containing protein</fullName>
    </recommendedName>
</protein>
<name>M8C819_AEGTA</name>
<dbReference type="AlphaFoldDB" id="M8C819"/>
<sequence length="345" mass="38834">MGHILNYTMTRRWAGLYNIHGENICSTLVNPITPTIMSFCHYYLSPHMSRRNADLLYWYYPVTSRSGLVVLRHLLHIDMPSKSECSSELCVYDPITDHHTFLSKPCMRPHTPNNWLYVLLTAADGISCSFMLLFFDLNEPSIKVHVITSSSRAWGTVTSHPSNLDFPLWYINKCSAPAVLHGGIIHWLLNYSNQILTYDVRTGASGWVNLPPTNRKGSQLHLATSPDATLLKLLSIEGFKISLWLDLPTVQPGGCWLLENVIDIENKLRSMCPGIPYGHGNAALHFTGSGKRSGNVVLLEVCHSVSCQMFVVLDLDTNEMRAQKKGSSLLEIDLSCYLETMKVFY</sequence>